<feature type="chain" id="PRO_5035478151" description="Tyrosine-protein kinase ephrin type A/B receptor-like domain-containing protein" evidence="3">
    <location>
        <begin position="23"/>
        <end position="1715"/>
    </location>
</feature>
<dbReference type="Proteomes" id="UP000794436">
    <property type="component" value="Unassembled WGS sequence"/>
</dbReference>
<dbReference type="InterPro" id="IPR009030">
    <property type="entry name" value="Growth_fac_rcpt_cys_sf"/>
</dbReference>
<dbReference type="InterPro" id="IPR011641">
    <property type="entry name" value="Tyr-kin_ephrin_A/B_rcpt-like"/>
</dbReference>
<feature type="domain" description="Tyrosine-protein kinase ephrin type A/B receptor-like" evidence="4">
    <location>
        <begin position="958"/>
        <end position="999"/>
    </location>
</feature>
<gene>
    <name evidence="5" type="ORF">Poli38472_009833</name>
</gene>
<dbReference type="Gene3D" id="2.10.50.10">
    <property type="entry name" value="Tumor Necrosis Factor Receptor, subunit A, domain 2"/>
    <property type="match status" value="2"/>
</dbReference>
<feature type="compositionally biased region" description="Low complexity" evidence="1">
    <location>
        <begin position="1437"/>
        <end position="1452"/>
    </location>
</feature>
<keyword evidence="2" id="KW-1133">Transmembrane helix</keyword>
<comment type="caution">
    <text evidence="5">The sequence shown here is derived from an EMBL/GenBank/DDBJ whole genome shotgun (WGS) entry which is preliminary data.</text>
</comment>
<feature type="transmembrane region" description="Helical" evidence="2">
    <location>
        <begin position="1595"/>
        <end position="1618"/>
    </location>
</feature>
<evidence type="ECO:0000259" key="4">
    <source>
        <dbReference type="Pfam" id="PF07699"/>
    </source>
</evidence>
<protein>
    <recommendedName>
        <fullName evidence="4">Tyrosine-protein kinase ephrin type A/B receptor-like domain-containing protein</fullName>
    </recommendedName>
</protein>
<name>A0A8K1FG36_PYTOL</name>
<dbReference type="OrthoDB" id="65776at2759"/>
<evidence type="ECO:0000256" key="1">
    <source>
        <dbReference type="SAM" id="MobiDB-lite"/>
    </source>
</evidence>
<evidence type="ECO:0000313" key="6">
    <source>
        <dbReference type="Proteomes" id="UP000794436"/>
    </source>
</evidence>
<feature type="transmembrane region" description="Helical" evidence="2">
    <location>
        <begin position="1076"/>
        <end position="1098"/>
    </location>
</feature>
<keyword evidence="2" id="KW-0812">Transmembrane</keyword>
<dbReference type="SUPFAM" id="SSF57184">
    <property type="entry name" value="Growth factor receptor domain"/>
    <property type="match status" value="1"/>
</dbReference>
<sequence>MCLRWVAVVAWMALCMPAKVMASSTADDHTMVIDASTKLQDVFTCSRVHPIGPYNEYFVSCQLKLKDGIDRIDIQHVDLRATVLAPVAEFHVELEIALNRSVDTAIRLVNSTIFASAVHLEASQVLVDEASHVNVSVSGLKFGPGYNSWANMGGSYGGIAGAAMAGLLHRKCEDLAPLDFYRAIGDVTGDLGNFQGYGSGGGPDTSRGGGRVQIVAGAEVVVNGSILANGGQASTESYDSAGSGGTILIETGRLSGVGHIQANGGHPMAYDEEEDVGGGGGGGGGRVMVRYDTLDKFALGEIQAFGGGSAGPASPGIQWCQLGGDGTILTVQRSNIPSEDNNGEGTLEIGTLVLKGNRTDHNSPSKPVAIYGCTPIFEQTSFFTPFVPPYVAQLTVSGGATLCTTQLRLQPNVSTVNSSLVVEQSCRVTQLSREHQVHLSATHVSLQGYVGPTSKPSPHLGRRDSFSFFVEGSDVALANAVILSEDVTIESATGVMVDKYSTIHFRSSISIKAADDIQVLGLVQPDGDTEIGDPEVEPTILLQSQHGVAFTPQQAQVGILAIEIHAAEDATIDIPFATPLLRLFAAAKTLQVARVTGGTMPKCEAISGHADASLCSQLWSRSGLTGTKKSPYLLSLLGKEAVTIGNVSAGSVIACTDGGMSVEGRIIADSLGCKVNKGPGSSVVISEASGGAGHGGKGGNVEPGNAGGGKIYDRPSEIWSEVTTDWPVWPGSGAATGGDDDGSDVSIAGGNGGGMIHVSAKQLRFINDKAIISARGGSGAKNGGGGAGGAIVLMVGELDGPGMIDVTGGTSVKPTSVIMGSMEANKSVVWDPTWAETPVPVMAPGGAGGGGGGIIRTFFRGDVPDTRGNGEDFVKNGGQLVMIGGKGNGGEDGGKGFTASMNCSTGRGGALCLECDEGAYSPLNASSCLPCEPGSFSDHKGVASCDKCAKGTFNTKYGEKTCTPCEAGTFTNKVGAKTCSPCLPGSFADKPGSSKCALCPIGAIAITAGSTNCTVCGIGETTAKPGALICEGCTYKPEHASFNVHGNCSYACEKGRTGLDCLTPFERFVKPIGGTLGFILLVLGFTAAVFGSWGLITYRTSRDRESKQRYAKYKAQTIRDQLSLTNLTRNLTPRLTDQDVAIHLTRIFFDGENHLSSSWRLNPYVVPAPLRDLVQEDSYLSFASSCNQLVLWPQQRWEFWVHRILLVIVPPGATMFMRRRQLSRVERIAKFITQYSGGFYRELSFRVPGVQLKIGFSPDFSLAYIDVVGTSTSSNPLPSASQGRNGHLLVVAGSGSFFRPYFIDTNDVLVRAVPSRLHLLHHHFWIDFIAEANQKLRMISQPSSEPRRQRALKSIQDVCTFVDDFNQRHNNDGLHVRFGSFVMGEHFQPFVDPSMDEQGEIGARLEMWRDESLKFAFEITKTSTSNSAPSSPRQAVSSESGSPNSDPNSSGPRESRLSIESDPRSVEFRYSQIRMQALFAPSSSSPVTEEAEPLYPEKPSRRRSGSGSPRAQQLYQLCSSQSVAFQWVSVLCQPVAPLFRLRNARPRLSGSHLIWPLSTLLLVVCDIVVAFWVLMEYYCIQVDDPTAHDSGCSRAGLASVSSVLPLAQVGTPLLGLFFLARKSILYGKLFAVWTIGSMVNLVVALLCAVVYIDYIHESVILVIVAGLLLKVLEKEAALQCIAQYTTERPLRGWRGLHTTKDWYDAAYTPLIHHVR</sequence>
<dbReference type="PANTHER" id="PTHR31513">
    <property type="entry name" value="EPHRIN TYPE-B RECEPTOR"/>
    <property type="match status" value="1"/>
</dbReference>
<evidence type="ECO:0000256" key="3">
    <source>
        <dbReference type="SAM" id="SignalP"/>
    </source>
</evidence>
<organism evidence="5 6">
    <name type="scientific">Pythium oligandrum</name>
    <name type="common">Mycoparasitic fungus</name>
    <dbReference type="NCBI Taxonomy" id="41045"/>
    <lineage>
        <taxon>Eukaryota</taxon>
        <taxon>Sar</taxon>
        <taxon>Stramenopiles</taxon>
        <taxon>Oomycota</taxon>
        <taxon>Peronosporomycetes</taxon>
        <taxon>Pythiales</taxon>
        <taxon>Pythiaceae</taxon>
        <taxon>Pythium</taxon>
    </lineage>
</organism>
<feature type="compositionally biased region" description="Polar residues" evidence="1">
    <location>
        <begin position="1422"/>
        <end position="1436"/>
    </location>
</feature>
<feature type="region of interest" description="Disordered" evidence="1">
    <location>
        <begin position="1422"/>
        <end position="1463"/>
    </location>
</feature>
<dbReference type="PANTHER" id="PTHR31513:SF2">
    <property type="entry name" value="MRAZ"/>
    <property type="match status" value="1"/>
</dbReference>
<feature type="transmembrane region" description="Helical" evidence="2">
    <location>
        <begin position="1553"/>
        <end position="1575"/>
    </location>
</feature>
<feature type="region of interest" description="Disordered" evidence="1">
    <location>
        <begin position="1481"/>
        <end position="1508"/>
    </location>
</feature>
<feature type="region of interest" description="Disordered" evidence="1">
    <location>
        <begin position="690"/>
        <end position="709"/>
    </location>
</feature>
<dbReference type="SMART" id="SM01411">
    <property type="entry name" value="Ephrin_rec_like"/>
    <property type="match status" value="2"/>
</dbReference>
<evidence type="ECO:0000313" key="5">
    <source>
        <dbReference type="EMBL" id="TMW62340.1"/>
    </source>
</evidence>
<evidence type="ECO:0000256" key="2">
    <source>
        <dbReference type="SAM" id="Phobius"/>
    </source>
</evidence>
<dbReference type="EMBL" id="SPLM01000074">
    <property type="protein sequence ID" value="TMW62340.1"/>
    <property type="molecule type" value="Genomic_DNA"/>
</dbReference>
<feature type="transmembrane region" description="Helical" evidence="2">
    <location>
        <begin position="1630"/>
        <end position="1652"/>
    </location>
</feature>
<feature type="signal peptide" evidence="3">
    <location>
        <begin position="1"/>
        <end position="22"/>
    </location>
</feature>
<keyword evidence="6" id="KW-1185">Reference proteome</keyword>
<reference evidence="5" key="1">
    <citation type="submission" date="2019-03" db="EMBL/GenBank/DDBJ databases">
        <title>Long read genome sequence of the mycoparasitic Pythium oligandrum ATCC 38472 isolated from sugarbeet rhizosphere.</title>
        <authorList>
            <person name="Gaulin E."/>
        </authorList>
    </citation>
    <scope>NUCLEOTIDE SEQUENCE</scope>
    <source>
        <strain evidence="5">ATCC 38472_TT</strain>
    </source>
</reference>
<keyword evidence="3" id="KW-0732">Signal</keyword>
<proteinExistence type="predicted"/>
<feature type="compositionally biased region" description="Basic and acidic residues" evidence="1">
    <location>
        <begin position="1453"/>
        <end position="1463"/>
    </location>
</feature>
<keyword evidence="2" id="KW-0472">Membrane</keyword>
<dbReference type="Pfam" id="PF07699">
    <property type="entry name" value="Ephrin_rec_like"/>
    <property type="match status" value="1"/>
</dbReference>
<accession>A0A8K1FG36</accession>